<organism evidence="1 3">
    <name type="scientific">Pseudomonas amygdali pv. lachrymans</name>
    <name type="common">Pseudomonas syringae pv. lachrymans</name>
    <dbReference type="NCBI Taxonomy" id="53707"/>
    <lineage>
        <taxon>Bacteria</taxon>
        <taxon>Pseudomonadati</taxon>
        <taxon>Pseudomonadota</taxon>
        <taxon>Gammaproteobacteria</taxon>
        <taxon>Pseudomonadales</taxon>
        <taxon>Pseudomonadaceae</taxon>
        <taxon>Pseudomonas</taxon>
        <taxon>Pseudomonas amygdali</taxon>
    </lineage>
</organism>
<evidence type="ECO:0000313" key="1">
    <source>
        <dbReference type="EMBL" id="KPC17145.1"/>
    </source>
</evidence>
<name>A0ABR5KRG2_PSEAV</name>
<protein>
    <submittedName>
        <fullName evidence="1">Uncharacterized protein</fullName>
    </submittedName>
</protein>
<reference evidence="1 3" key="1">
    <citation type="submission" date="2015-07" db="EMBL/GenBank/DDBJ databases">
        <authorList>
            <person name="O'Brien H.E."/>
            <person name="Thakur S."/>
            <person name="Gong Y."/>
            <person name="Wang P.W."/>
            <person name="Guttman D.S."/>
        </authorList>
    </citation>
    <scope>NUCLEOTIDE SEQUENCE [LARGE SCALE GENOMIC DNA]</scope>
    <source>
        <strain evidence="1 3">107</strain>
    </source>
</reference>
<gene>
    <name evidence="1" type="ORF">AC499_0347</name>
    <name evidence="2" type="ORF">AC499_1306</name>
</gene>
<evidence type="ECO:0000313" key="3">
    <source>
        <dbReference type="Proteomes" id="UP000037943"/>
    </source>
</evidence>
<reference evidence="1 3" key="2">
    <citation type="submission" date="2015-10" db="EMBL/GenBank/DDBJ databases">
        <title>Comparative genomics and high-throughput reverse genetic screens identify a new phytobacterial MAMP and an Arabidopsis receptor required for immune elicitation.</title>
        <authorList>
            <person name="Mott G.A."/>
            <person name="Thakur S."/>
            <person name="Wang P.W."/>
            <person name="Desveaux D."/>
            <person name="Guttman D.S."/>
        </authorList>
    </citation>
    <scope>NUCLEOTIDE SEQUENCE [LARGE SCALE GENOMIC DNA]</scope>
    <source>
        <strain evidence="1 3">107</strain>
    </source>
</reference>
<proteinExistence type="predicted"/>
<dbReference type="Proteomes" id="UP000037943">
    <property type="component" value="Unassembled WGS sequence"/>
</dbReference>
<sequence>MLKEGTFAMSLITVDLPFSPVAATAEFGPEQIKTLTH</sequence>
<dbReference type="EMBL" id="LGLK01000057">
    <property type="protein sequence ID" value="KPC17145.1"/>
    <property type="molecule type" value="Genomic_DNA"/>
</dbReference>
<dbReference type="EMBL" id="LGLK01000057">
    <property type="protein sequence ID" value="KPC18104.1"/>
    <property type="molecule type" value="Genomic_DNA"/>
</dbReference>
<evidence type="ECO:0000313" key="2">
    <source>
        <dbReference type="EMBL" id="KPC18104.1"/>
    </source>
</evidence>
<comment type="caution">
    <text evidence="1">The sequence shown here is derived from an EMBL/GenBank/DDBJ whole genome shotgun (WGS) entry which is preliminary data.</text>
</comment>
<keyword evidence="3" id="KW-1185">Reference proteome</keyword>
<accession>A0ABR5KRG2</accession>